<evidence type="ECO:0000256" key="8">
    <source>
        <dbReference type="RuleBase" id="RU367070"/>
    </source>
</evidence>
<evidence type="ECO:0000256" key="4">
    <source>
        <dbReference type="ARBA" id="ARBA00022794"/>
    </source>
</evidence>
<evidence type="ECO:0000256" key="5">
    <source>
        <dbReference type="ARBA" id="ARBA00022803"/>
    </source>
</evidence>
<keyword evidence="7 8" id="KW-0966">Cell projection</keyword>
<organism evidence="10 11">
    <name type="scientific">Trichinella spiralis</name>
    <name type="common">Trichina worm</name>
    <dbReference type="NCBI Taxonomy" id="6334"/>
    <lineage>
        <taxon>Eukaryota</taxon>
        <taxon>Metazoa</taxon>
        <taxon>Ecdysozoa</taxon>
        <taxon>Nematoda</taxon>
        <taxon>Enoplea</taxon>
        <taxon>Dorylaimia</taxon>
        <taxon>Trichinellida</taxon>
        <taxon>Trichinellidae</taxon>
        <taxon>Trichinella</taxon>
    </lineage>
</organism>
<name>A0ABR3KQ36_TRISP</name>
<comment type="function">
    <text evidence="8">Required for polyglutamylation of axonemal tubulin. Plays a role in anterograde intraflagellar transport (IFT), the process by which cilia precursors are transported from the base of the cilium to the site of their incorporation at the tip.</text>
</comment>
<keyword evidence="6 8" id="KW-0969">Cilium</keyword>
<dbReference type="Proteomes" id="UP001558632">
    <property type="component" value="Unassembled WGS sequence"/>
</dbReference>
<dbReference type="InterPro" id="IPR019734">
    <property type="entry name" value="TPR_rpt"/>
</dbReference>
<keyword evidence="4 8" id="KW-0970">Cilium biogenesis/degradation</keyword>
<dbReference type="SMART" id="SM00028">
    <property type="entry name" value="TPR"/>
    <property type="match status" value="5"/>
</dbReference>
<evidence type="ECO:0000256" key="3">
    <source>
        <dbReference type="ARBA" id="ARBA00022737"/>
    </source>
</evidence>
<keyword evidence="5 8" id="KW-0802">TPR repeat</keyword>
<evidence type="ECO:0000313" key="11">
    <source>
        <dbReference type="Proteomes" id="UP001558632"/>
    </source>
</evidence>
<comment type="similarity">
    <text evidence="2 8">Belongs to the TTC30/dfy-1/fleer family.</text>
</comment>
<protein>
    <recommendedName>
        <fullName evidence="8">Tetratricopeptide repeat protein 30</fullName>
    </recommendedName>
</protein>
<comment type="subcellular location">
    <subcellularLocation>
        <location evidence="1 8">Cell projection</location>
        <location evidence="1 8">Cilium</location>
    </subcellularLocation>
</comment>
<dbReference type="PANTHER" id="PTHR20931">
    <property type="entry name" value="TETRATRICOPEPTIDE REPEAT PROTEIN 30"/>
    <property type="match status" value="1"/>
</dbReference>
<dbReference type="SUPFAM" id="SSF48452">
    <property type="entry name" value="TPR-like"/>
    <property type="match status" value="3"/>
</dbReference>
<dbReference type="InterPro" id="IPR011990">
    <property type="entry name" value="TPR-like_helical_dom_sf"/>
</dbReference>
<evidence type="ECO:0000256" key="6">
    <source>
        <dbReference type="ARBA" id="ARBA00023069"/>
    </source>
</evidence>
<proteinExistence type="inferred from homology"/>
<sequence>MQFIEDGDKTKTIYTLIKEGHYSDVIPLLTFQLTINNNNRAALSLLAYCYWQIQAFSSAAECYRQLTLLYPNHEKYRLYLAQCYYHSYMLDEAMTAAGKIKNNELLHSAMQLQAAIKYAADDLISARILVQQSSQEDTGTQINWGCLCFKEEDYPAALEHFLNAMNREGSQPDLMYNLALCYYKIKQYAPALHYIAEIIESGIKNHPELSIGMAAEGLDVHSVGNTWTLHRTALVEAFNLKAAIEYKLKNYSEAAETLSDMPPRKEEDIDAITLHNNALLNMDSNPVEGFAKLQFLLQQTYFPPETFSNLLLLYCKYEYFHVAADVMAENAHLTYKYLTQYMYDFMDAIITQQASPEESFYKFDNMIQQQSEILRKLTKRIQNSQNSNSEESTRKAIAAFDESLELYLPVLMAQAKIYWDQADYIQVEKIFQKSVEFCSEHELWKLNVAHTLFMQEGKFKEAAGFYEPIVKKFFDRILDASPIVLANLCVCYILINQNEEAEELMRKVEKEEDKLVLSDPNAKPIHLSIINLVIGTLYCSKGNYEFGISRVIKALEPYSKKLSSHTWLYAKRCFLSMIENLVKHVLQIRDSILKECMIFFENCEEYGKFEPSVKSNALEHKNVTDCKKTIGYEARLLNALLKNYINSLLLTHKFQRIFIRKSLFIIIKCT</sequence>
<dbReference type="InterPro" id="IPR039941">
    <property type="entry name" value="TT30"/>
</dbReference>
<dbReference type="Gene3D" id="1.25.40.10">
    <property type="entry name" value="Tetratricopeptide repeat domain"/>
    <property type="match status" value="3"/>
</dbReference>
<dbReference type="EMBL" id="JBEUSY010000251">
    <property type="protein sequence ID" value="KAL1241268.1"/>
    <property type="molecule type" value="Genomic_DNA"/>
</dbReference>
<gene>
    <name evidence="10" type="ORF">TSPI_10566</name>
</gene>
<keyword evidence="9" id="KW-0175">Coiled coil</keyword>
<reference evidence="10 11" key="1">
    <citation type="submission" date="2024-07" db="EMBL/GenBank/DDBJ databases">
        <title>Enhanced genomic and transcriptomic resources for Trichinella pseudospiralis and T. spiralis underpin the discovery of pronounced molecular differences between stages and species.</title>
        <authorList>
            <person name="Pasi K.K."/>
            <person name="La Rosa G."/>
            <person name="Gomez-Morales M.A."/>
            <person name="Tosini F."/>
            <person name="Sumanam S."/>
            <person name="Young N.D."/>
            <person name="Chang B.C."/>
            <person name="Robin G.B."/>
        </authorList>
    </citation>
    <scope>NUCLEOTIDE SEQUENCE [LARGE SCALE GENOMIC DNA]</scope>
    <source>
        <strain evidence="10">ISS534</strain>
    </source>
</reference>
<evidence type="ECO:0000256" key="7">
    <source>
        <dbReference type="ARBA" id="ARBA00023273"/>
    </source>
</evidence>
<evidence type="ECO:0000256" key="2">
    <source>
        <dbReference type="ARBA" id="ARBA00009522"/>
    </source>
</evidence>
<dbReference type="Pfam" id="PF14559">
    <property type="entry name" value="TPR_19"/>
    <property type="match status" value="1"/>
</dbReference>
<evidence type="ECO:0000256" key="1">
    <source>
        <dbReference type="ARBA" id="ARBA00004138"/>
    </source>
</evidence>
<dbReference type="PANTHER" id="PTHR20931:SF0">
    <property type="entry name" value="TETRATRICOPEPTIDE REPEAT PROTEIN 30"/>
    <property type="match status" value="1"/>
</dbReference>
<evidence type="ECO:0000313" key="10">
    <source>
        <dbReference type="EMBL" id="KAL1241268.1"/>
    </source>
</evidence>
<accession>A0ABR3KQ36</accession>
<feature type="coiled-coil region" evidence="9">
    <location>
        <begin position="491"/>
        <end position="518"/>
    </location>
</feature>
<keyword evidence="3" id="KW-0677">Repeat</keyword>
<keyword evidence="11" id="KW-1185">Reference proteome</keyword>
<comment type="caution">
    <text evidence="10">The sequence shown here is derived from an EMBL/GenBank/DDBJ whole genome shotgun (WGS) entry which is preliminary data.</text>
</comment>
<evidence type="ECO:0000256" key="9">
    <source>
        <dbReference type="SAM" id="Coils"/>
    </source>
</evidence>